<evidence type="ECO:0000313" key="11">
    <source>
        <dbReference type="Proteomes" id="UP000469452"/>
    </source>
</evidence>
<proteinExistence type="inferred from homology"/>
<dbReference type="GO" id="GO:0046872">
    <property type="term" value="F:metal ion binding"/>
    <property type="evidence" value="ECO:0007669"/>
    <property type="project" value="UniProtKB-KW"/>
</dbReference>
<name>A0A6A4YUL5_APHAT</name>
<dbReference type="GO" id="GO:0005634">
    <property type="term" value="C:nucleus"/>
    <property type="evidence" value="ECO:0007669"/>
    <property type="project" value="UniProtKB-SubCell"/>
</dbReference>
<dbReference type="EMBL" id="VJMI01021153">
    <property type="protein sequence ID" value="KAF0702398.1"/>
    <property type="molecule type" value="Genomic_DNA"/>
</dbReference>
<dbReference type="InterPro" id="IPR045249">
    <property type="entry name" value="HARBI1-like"/>
</dbReference>
<keyword evidence="6" id="KW-0378">Hydrolase</keyword>
<dbReference type="Pfam" id="PF13359">
    <property type="entry name" value="DDE_Tnp_4"/>
    <property type="match status" value="1"/>
</dbReference>
<dbReference type="PANTHER" id="PTHR22930">
    <property type="match status" value="1"/>
</dbReference>
<reference evidence="10 11" key="1">
    <citation type="submission" date="2019-06" db="EMBL/GenBank/DDBJ databases">
        <title>Genomics analysis of Aphanomyces spp. identifies a new class of oomycete effector associated with host adaptation.</title>
        <authorList>
            <person name="Gaulin E."/>
        </authorList>
    </citation>
    <scope>NUCLEOTIDE SEQUENCE [LARGE SCALE GENOMIC DNA]</scope>
    <source>
        <strain evidence="10 11">E</strain>
    </source>
</reference>
<dbReference type="Proteomes" id="UP000469452">
    <property type="component" value="Unassembled WGS sequence"/>
</dbReference>
<dbReference type="GO" id="GO:0016787">
    <property type="term" value="F:hydrolase activity"/>
    <property type="evidence" value="ECO:0007669"/>
    <property type="project" value="UniProtKB-KW"/>
</dbReference>
<comment type="similarity">
    <text evidence="3">Belongs to the HARBI1 family.</text>
</comment>
<dbReference type="InterPro" id="IPR058353">
    <property type="entry name" value="DUF8040"/>
</dbReference>
<dbReference type="VEuPathDB" id="FungiDB:H257_16264"/>
<evidence type="ECO:0000259" key="8">
    <source>
        <dbReference type="Pfam" id="PF13359"/>
    </source>
</evidence>
<dbReference type="AlphaFoldDB" id="A0A6A4YUL5"/>
<feature type="domain" description="DUF8040" evidence="9">
    <location>
        <begin position="1"/>
        <end position="70"/>
    </location>
</feature>
<evidence type="ECO:0000256" key="1">
    <source>
        <dbReference type="ARBA" id="ARBA00001968"/>
    </source>
</evidence>
<sequence>MPKVIFKALVKELQEHCQLKATKKVSANEQVAMYLYFAGHHASSFNLQERFQQSSETVPRHLHRVQDAILRLATTYVHTDPTRGLYTTTYCRIAVDGTHIPVSVPAKDVKAYQGRKGITQNVLAACDFIMMFTYVLAEWEGSAGDGRIYADALQKGYAISGLKFDIMDAGFALRLKSLTPYRDAMYPLEYGQGSKKPRTKEELFNFRHVMLRNVVEYSIGFQVDMVLALCTVHNFIRLHGCTNDIYEQEATQELRARNRKPMQPNDQPHHHPDLESTEAKAWRDQIVTEMWEQYQIICNRRRIKR</sequence>
<keyword evidence="7" id="KW-0539">Nucleus</keyword>
<dbReference type="Pfam" id="PF26138">
    <property type="entry name" value="DUF8040"/>
    <property type="match status" value="1"/>
</dbReference>
<keyword evidence="4" id="KW-0540">Nuclease</keyword>
<dbReference type="GO" id="GO:0004518">
    <property type="term" value="F:nuclease activity"/>
    <property type="evidence" value="ECO:0007669"/>
    <property type="project" value="UniProtKB-KW"/>
</dbReference>
<evidence type="ECO:0000256" key="5">
    <source>
        <dbReference type="ARBA" id="ARBA00022723"/>
    </source>
</evidence>
<evidence type="ECO:0000256" key="4">
    <source>
        <dbReference type="ARBA" id="ARBA00022722"/>
    </source>
</evidence>
<evidence type="ECO:0000313" key="10">
    <source>
        <dbReference type="EMBL" id="KAF0702398.1"/>
    </source>
</evidence>
<dbReference type="PANTHER" id="PTHR22930:SF259">
    <property type="entry name" value="OS08G0106900 PROTEIN"/>
    <property type="match status" value="1"/>
</dbReference>
<protein>
    <submittedName>
        <fullName evidence="10">Uncharacterized protein</fullName>
    </submittedName>
</protein>
<keyword evidence="5" id="KW-0479">Metal-binding</keyword>
<evidence type="ECO:0000256" key="7">
    <source>
        <dbReference type="ARBA" id="ARBA00023242"/>
    </source>
</evidence>
<evidence type="ECO:0000256" key="2">
    <source>
        <dbReference type="ARBA" id="ARBA00004123"/>
    </source>
</evidence>
<feature type="domain" description="DDE Tnp4" evidence="8">
    <location>
        <begin position="95"/>
        <end position="220"/>
    </location>
</feature>
<gene>
    <name evidence="10" type="ORF">AaE_015960</name>
</gene>
<organism evidence="10 11">
    <name type="scientific">Aphanomyces astaci</name>
    <name type="common">Crayfish plague agent</name>
    <dbReference type="NCBI Taxonomy" id="112090"/>
    <lineage>
        <taxon>Eukaryota</taxon>
        <taxon>Sar</taxon>
        <taxon>Stramenopiles</taxon>
        <taxon>Oomycota</taxon>
        <taxon>Saprolegniomycetes</taxon>
        <taxon>Saprolegniales</taxon>
        <taxon>Verrucalvaceae</taxon>
        <taxon>Aphanomyces</taxon>
    </lineage>
</organism>
<dbReference type="InterPro" id="IPR027806">
    <property type="entry name" value="HARBI1_dom"/>
</dbReference>
<accession>A0A6A4YUL5</accession>
<comment type="caution">
    <text evidence="10">The sequence shown here is derived from an EMBL/GenBank/DDBJ whole genome shotgun (WGS) entry which is preliminary data.</text>
</comment>
<comment type="cofactor">
    <cofactor evidence="1">
        <name>a divalent metal cation</name>
        <dbReference type="ChEBI" id="CHEBI:60240"/>
    </cofactor>
</comment>
<comment type="subcellular location">
    <subcellularLocation>
        <location evidence="2">Nucleus</location>
    </subcellularLocation>
</comment>
<evidence type="ECO:0000256" key="6">
    <source>
        <dbReference type="ARBA" id="ARBA00022801"/>
    </source>
</evidence>
<evidence type="ECO:0000256" key="3">
    <source>
        <dbReference type="ARBA" id="ARBA00006958"/>
    </source>
</evidence>
<evidence type="ECO:0000259" key="9">
    <source>
        <dbReference type="Pfam" id="PF26138"/>
    </source>
</evidence>